<proteinExistence type="predicted"/>
<accession>A0A364Y6X1</accession>
<feature type="transmembrane region" description="Helical" evidence="1">
    <location>
        <begin position="12"/>
        <end position="33"/>
    </location>
</feature>
<organism evidence="2 3">
    <name type="scientific">Pseudochryseolinea flava</name>
    <dbReference type="NCBI Taxonomy" id="2059302"/>
    <lineage>
        <taxon>Bacteria</taxon>
        <taxon>Pseudomonadati</taxon>
        <taxon>Bacteroidota</taxon>
        <taxon>Cytophagia</taxon>
        <taxon>Cytophagales</taxon>
        <taxon>Fulvivirgaceae</taxon>
        <taxon>Pseudochryseolinea</taxon>
    </lineage>
</organism>
<dbReference type="AlphaFoldDB" id="A0A364Y6X1"/>
<sequence>MGGGTDTSHIFLFFVFHFSVALLFNAVAEFLFWDEFSVRFNFIAIDYLIYTNEVVGNINESYPMPILIFGITIGAMLS</sequence>
<name>A0A364Y6X1_9BACT</name>
<evidence type="ECO:0000313" key="2">
    <source>
        <dbReference type="EMBL" id="RAW02011.1"/>
    </source>
</evidence>
<comment type="caution">
    <text evidence="2">The sequence shown here is derived from an EMBL/GenBank/DDBJ whole genome shotgun (WGS) entry which is preliminary data.</text>
</comment>
<keyword evidence="1" id="KW-0812">Transmembrane</keyword>
<keyword evidence="1" id="KW-1133">Transmembrane helix</keyword>
<dbReference type="EMBL" id="QMFY01000002">
    <property type="protein sequence ID" value="RAW02011.1"/>
    <property type="molecule type" value="Genomic_DNA"/>
</dbReference>
<evidence type="ECO:0000256" key="1">
    <source>
        <dbReference type="SAM" id="Phobius"/>
    </source>
</evidence>
<reference evidence="2 3" key="1">
    <citation type="submission" date="2018-06" db="EMBL/GenBank/DDBJ databases">
        <title>Chryseolinea flavus sp. nov., a member of the phylum Bacteroidetes isolated from soil.</title>
        <authorList>
            <person name="Li Y."/>
            <person name="Wang J."/>
        </authorList>
    </citation>
    <scope>NUCLEOTIDE SEQUENCE [LARGE SCALE GENOMIC DNA]</scope>
    <source>
        <strain evidence="2 3">SDU1-6</strain>
    </source>
</reference>
<gene>
    <name evidence="2" type="ORF">DQQ10_05500</name>
</gene>
<protein>
    <submittedName>
        <fullName evidence="2">Uncharacterized protein</fullName>
    </submittedName>
</protein>
<dbReference type="Proteomes" id="UP000251889">
    <property type="component" value="Unassembled WGS sequence"/>
</dbReference>
<keyword evidence="3" id="KW-1185">Reference proteome</keyword>
<keyword evidence="1" id="KW-0472">Membrane</keyword>
<evidence type="ECO:0000313" key="3">
    <source>
        <dbReference type="Proteomes" id="UP000251889"/>
    </source>
</evidence>